<feature type="domain" description="NodB homology" evidence="1">
    <location>
        <begin position="45"/>
        <end position="230"/>
    </location>
</feature>
<dbReference type="STRING" id="1090615.SAMN04515671_0681"/>
<dbReference type="GO" id="GO:0005975">
    <property type="term" value="P:carbohydrate metabolic process"/>
    <property type="evidence" value="ECO:0007669"/>
    <property type="project" value="InterPro"/>
</dbReference>
<evidence type="ECO:0000313" key="2">
    <source>
        <dbReference type="EMBL" id="SDO35761.1"/>
    </source>
</evidence>
<dbReference type="Proteomes" id="UP000198741">
    <property type="component" value="Chromosome I"/>
</dbReference>
<organism evidence="2 3">
    <name type="scientific">Nakamurella panacisegetis</name>
    <dbReference type="NCBI Taxonomy" id="1090615"/>
    <lineage>
        <taxon>Bacteria</taxon>
        <taxon>Bacillati</taxon>
        <taxon>Actinomycetota</taxon>
        <taxon>Actinomycetes</taxon>
        <taxon>Nakamurellales</taxon>
        <taxon>Nakamurellaceae</taxon>
        <taxon>Nakamurella</taxon>
    </lineage>
</organism>
<accession>A0A1H0IXG5</accession>
<dbReference type="EMBL" id="LT629710">
    <property type="protein sequence ID" value="SDO35761.1"/>
    <property type="molecule type" value="Genomic_DNA"/>
</dbReference>
<dbReference type="AlphaFoldDB" id="A0A1H0IXG5"/>
<evidence type="ECO:0000313" key="3">
    <source>
        <dbReference type="Proteomes" id="UP000198741"/>
    </source>
</evidence>
<reference evidence="2 3" key="1">
    <citation type="submission" date="2016-10" db="EMBL/GenBank/DDBJ databases">
        <authorList>
            <person name="de Groot N.N."/>
        </authorList>
    </citation>
    <scope>NUCLEOTIDE SEQUENCE [LARGE SCALE GENOMIC DNA]</scope>
    <source>
        <strain evidence="3">P4-7,KCTC 19426,CECT 7604</strain>
    </source>
</reference>
<dbReference type="InterPro" id="IPR050248">
    <property type="entry name" value="Polysacc_deacetylase_ArnD"/>
</dbReference>
<dbReference type="InterPro" id="IPR002509">
    <property type="entry name" value="NODB_dom"/>
</dbReference>
<sequence length="249" mass="27860">MADRRRGRWLSALGAAAAAGYWAMFSSYSQMICDFPFRARPVDDRVIALTFDDGPNEPFTSQIADFLHEQDITATFFQVGRCVERHPGVTARMIDQGHVIGNHSWSHQMTRCIRPGAQRVETARTQALLTEAIGRVPMLYRPPWLLRTPTLPRVLRGEGLQPISGVFCHAFEVFQPSARRIARRALAKARPGAILIFHDGFDGRGGDRTNTVGAVKIVVRELRRQGYRFATVDELLGVPAYRAEEKANG</sequence>
<dbReference type="RefSeq" id="WP_197676391.1">
    <property type="nucleotide sequence ID" value="NZ_LT629710.1"/>
</dbReference>
<keyword evidence="3" id="KW-1185">Reference proteome</keyword>
<name>A0A1H0IXG5_9ACTN</name>
<dbReference type="PANTHER" id="PTHR10587">
    <property type="entry name" value="GLYCOSYL TRANSFERASE-RELATED"/>
    <property type="match status" value="1"/>
</dbReference>
<dbReference type="GO" id="GO:0016810">
    <property type="term" value="F:hydrolase activity, acting on carbon-nitrogen (but not peptide) bonds"/>
    <property type="evidence" value="ECO:0007669"/>
    <property type="project" value="InterPro"/>
</dbReference>
<protein>
    <submittedName>
        <fullName evidence="2">Peptidoglycan/xylan/chitin deacetylase, PgdA/CDA1 family</fullName>
    </submittedName>
</protein>
<dbReference type="InterPro" id="IPR011330">
    <property type="entry name" value="Glyco_hydro/deAcase_b/a-brl"/>
</dbReference>
<dbReference type="PANTHER" id="PTHR10587:SF137">
    <property type="entry name" value="4-DEOXY-4-FORMAMIDO-L-ARABINOSE-PHOSPHOUNDECAPRENOL DEFORMYLASE ARND-RELATED"/>
    <property type="match status" value="1"/>
</dbReference>
<dbReference type="Pfam" id="PF01522">
    <property type="entry name" value="Polysacc_deac_1"/>
    <property type="match status" value="1"/>
</dbReference>
<dbReference type="CDD" id="cd10917">
    <property type="entry name" value="CE4_NodB_like_6s_7s"/>
    <property type="match status" value="1"/>
</dbReference>
<gene>
    <name evidence="2" type="ORF">SAMN04515671_0681</name>
</gene>
<proteinExistence type="predicted"/>
<dbReference type="Gene3D" id="3.20.20.370">
    <property type="entry name" value="Glycoside hydrolase/deacetylase"/>
    <property type="match status" value="1"/>
</dbReference>
<dbReference type="PROSITE" id="PS51677">
    <property type="entry name" value="NODB"/>
    <property type="match status" value="1"/>
</dbReference>
<evidence type="ECO:0000259" key="1">
    <source>
        <dbReference type="PROSITE" id="PS51677"/>
    </source>
</evidence>
<dbReference type="SUPFAM" id="SSF88713">
    <property type="entry name" value="Glycoside hydrolase/deacetylase"/>
    <property type="match status" value="1"/>
</dbReference>